<evidence type="ECO:0000313" key="4">
    <source>
        <dbReference type="EMBL" id="QNP68457.1"/>
    </source>
</evidence>
<keyword evidence="5" id="KW-1185">Reference proteome</keyword>
<protein>
    <submittedName>
        <fullName evidence="4">L,D-transpeptidase family protein</fullName>
    </submittedName>
</protein>
<sequence length="256" mass="26688">MITARSRTLLLTASLLLTGCSGGAVATTHATPATPAEKAAGEPGETPAHNPAETPAHAPAPADAIPGLGPRTLAQIPPTTRQALVVTGRDRDSPDSTVVLYRRTATGWTAGPAWPAHNALRGWSGHHMLDDLRSPVGVFTLHDAGGLLADPGTKLPYHRSGKFTAPGTGFEGESLAGSFDYVVAIDYNRDPGTSPLDADRPLGARRGGGIWLHVDHGGPTHGCVGLSEEHMRDLLRALDPAWRPVIVMGDRASLAV</sequence>
<feature type="region of interest" description="Disordered" evidence="1">
    <location>
        <begin position="28"/>
        <end position="76"/>
    </location>
</feature>
<dbReference type="EMBL" id="CP060828">
    <property type="protein sequence ID" value="QNP68457.1"/>
    <property type="molecule type" value="Genomic_DNA"/>
</dbReference>
<dbReference type="InterPro" id="IPR005490">
    <property type="entry name" value="LD_TPept_cat_dom"/>
</dbReference>
<evidence type="ECO:0000256" key="1">
    <source>
        <dbReference type="SAM" id="MobiDB-lite"/>
    </source>
</evidence>
<feature type="compositionally biased region" description="Low complexity" evidence="1">
    <location>
        <begin position="28"/>
        <end position="66"/>
    </location>
</feature>
<dbReference type="KEGG" id="sroi:IAG44_02530"/>
<reference evidence="4 5" key="1">
    <citation type="submission" date="2020-08" db="EMBL/GenBank/DDBJ databases">
        <title>A novel species.</title>
        <authorList>
            <person name="Gao J."/>
        </authorList>
    </citation>
    <scope>NUCLEOTIDE SEQUENCE [LARGE SCALE GENOMIC DNA]</scope>
    <source>
        <strain evidence="4 5">CRXT-G-22</strain>
    </source>
</reference>
<dbReference type="PROSITE" id="PS51257">
    <property type="entry name" value="PROKAR_LIPOPROTEIN"/>
    <property type="match status" value="1"/>
</dbReference>
<dbReference type="Proteomes" id="UP000516052">
    <property type="component" value="Chromosome"/>
</dbReference>
<evidence type="ECO:0000313" key="5">
    <source>
        <dbReference type="Proteomes" id="UP000516052"/>
    </source>
</evidence>
<dbReference type="Pfam" id="PF03734">
    <property type="entry name" value="YkuD"/>
    <property type="match status" value="1"/>
</dbReference>
<dbReference type="PANTHER" id="PTHR38589">
    <property type="entry name" value="BLR0621 PROTEIN"/>
    <property type="match status" value="1"/>
</dbReference>
<organism evidence="4 5">
    <name type="scientific">Streptomyces roseirectus</name>
    <dbReference type="NCBI Taxonomy" id="2768066"/>
    <lineage>
        <taxon>Bacteria</taxon>
        <taxon>Bacillati</taxon>
        <taxon>Actinomycetota</taxon>
        <taxon>Actinomycetes</taxon>
        <taxon>Kitasatosporales</taxon>
        <taxon>Streptomycetaceae</taxon>
        <taxon>Streptomyces</taxon>
    </lineage>
</organism>
<name>A0A7H0I6P1_9ACTN</name>
<accession>A0A7H0I6P1</accession>
<proteinExistence type="predicted"/>
<evidence type="ECO:0000259" key="3">
    <source>
        <dbReference type="Pfam" id="PF03734"/>
    </source>
</evidence>
<dbReference type="CDD" id="cd16913">
    <property type="entry name" value="YkuD_like"/>
    <property type="match status" value="1"/>
</dbReference>
<dbReference type="GO" id="GO:0016740">
    <property type="term" value="F:transferase activity"/>
    <property type="evidence" value="ECO:0007669"/>
    <property type="project" value="InterPro"/>
</dbReference>
<dbReference type="PANTHER" id="PTHR38589:SF1">
    <property type="entry name" value="BLR0621 PROTEIN"/>
    <property type="match status" value="1"/>
</dbReference>
<keyword evidence="2" id="KW-0732">Signal</keyword>
<feature type="signal peptide" evidence="2">
    <location>
        <begin position="1"/>
        <end position="26"/>
    </location>
</feature>
<gene>
    <name evidence="4" type="ORF">IAG44_02530</name>
</gene>
<dbReference type="AlphaFoldDB" id="A0A7H0I6P1"/>
<feature type="chain" id="PRO_5028872101" evidence="2">
    <location>
        <begin position="27"/>
        <end position="256"/>
    </location>
</feature>
<evidence type="ECO:0000256" key="2">
    <source>
        <dbReference type="SAM" id="SignalP"/>
    </source>
</evidence>
<feature type="domain" description="L,D-TPase catalytic" evidence="3">
    <location>
        <begin position="175"/>
        <end position="247"/>
    </location>
</feature>
<dbReference type="RefSeq" id="WP_187745497.1">
    <property type="nucleotide sequence ID" value="NZ_CP060828.1"/>
</dbReference>